<accession>A0A067MBK2</accession>
<sequence length="410" mass="45357">MSPTHILGIRQSYNNTGLSIGQDSDHLLADFGPRVGLIFIAQAGIISALAVVYVLGCRLLEILRNARQFLNGQLKWSYVWIYFVNLLVADTFLAIGDIMNLRWVADGGVSEGSFCVCQAVFKQLGDTGVALSTLIITAHTFLVLFCNVRMPNTVYLPLSMVGLVWLIVGLAIGIGYTINDQYYTPTGYWCWINHRYFAAQYASEYAWMWLTALVNVVLYVPLYFRMRGNIKVDKWTVSWRWLESGRSSWDGLGCQGAAAAARNMLWYPVTYVICVLPISAVRFRSFYSHHVPYQATFACDVLLGLSGAINAALYTLTRPALRPHPQSTPRSHPRIYQGDPSSPTAAAMVSTASHDAQSPAIYLGSLGPGSVGSHKNAADEKGRRYSLRSLSWDASTSFARPDSFIPPSLK</sequence>
<feature type="region of interest" description="Disordered" evidence="5">
    <location>
        <begin position="321"/>
        <end position="350"/>
    </location>
</feature>
<feature type="transmembrane region" description="Helical" evidence="6">
    <location>
        <begin position="76"/>
        <end position="95"/>
    </location>
</feature>
<feature type="transmembrane region" description="Helical" evidence="6">
    <location>
        <begin position="295"/>
        <end position="316"/>
    </location>
</feature>
<dbReference type="GO" id="GO:0004930">
    <property type="term" value="F:G protein-coupled receptor activity"/>
    <property type="evidence" value="ECO:0007669"/>
    <property type="project" value="TreeGrafter"/>
</dbReference>
<comment type="subcellular location">
    <subcellularLocation>
        <location evidence="1">Membrane</location>
        <topology evidence="1">Multi-pass membrane protein</topology>
    </subcellularLocation>
</comment>
<proteinExistence type="predicted"/>
<feature type="transmembrane region" description="Helical" evidence="6">
    <location>
        <begin position="265"/>
        <end position="283"/>
    </location>
</feature>
<dbReference type="HOGENOM" id="CLU_027149_0_0_1"/>
<feature type="transmembrane region" description="Helical" evidence="6">
    <location>
        <begin position="35"/>
        <end position="55"/>
    </location>
</feature>
<keyword evidence="3 6" id="KW-1133">Transmembrane helix</keyword>
<evidence type="ECO:0000256" key="3">
    <source>
        <dbReference type="ARBA" id="ARBA00022989"/>
    </source>
</evidence>
<dbReference type="SUPFAM" id="SSF81321">
    <property type="entry name" value="Family A G protein-coupled receptor-like"/>
    <property type="match status" value="1"/>
</dbReference>
<dbReference type="STRING" id="930990.A0A067MBK2"/>
<dbReference type="InParanoid" id="A0A067MBK2"/>
<dbReference type="EMBL" id="KL198080">
    <property type="protein sequence ID" value="KDQ09242.1"/>
    <property type="molecule type" value="Genomic_DNA"/>
</dbReference>
<evidence type="ECO:0000313" key="7">
    <source>
        <dbReference type="EMBL" id="KDQ09242.1"/>
    </source>
</evidence>
<feature type="transmembrane region" description="Helical" evidence="6">
    <location>
        <begin position="155"/>
        <end position="178"/>
    </location>
</feature>
<feature type="transmembrane region" description="Helical" evidence="6">
    <location>
        <begin position="129"/>
        <end position="148"/>
    </location>
</feature>
<gene>
    <name evidence="7" type="ORF">BOTBODRAFT_530669</name>
</gene>
<feature type="transmembrane region" description="Helical" evidence="6">
    <location>
        <begin position="205"/>
        <end position="224"/>
    </location>
</feature>
<organism evidence="7 8">
    <name type="scientific">Botryobasidium botryosum (strain FD-172 SS1)</name>
    <dbReference type="NCBI Taxonomy" id="930990"/>
    <lineage>
        <taxon>Eukaryota</taxon>
        <taxon>Fungi</taxon>
        <taxon>Dikarya</taxon>
        <taxon>Basidiomycota</taxon>
        <taxon>Agaricomycotina</taxon>
        <taxon>Agaricomycetes</taxon>
        <taxon>Cantharellales</taxon>
        <taxon>Botryobasidiaceae</taxon>
        <taxon>Botryobasidium</taxon>
    </lineage>
</organism>
<dbReference type="PANTHER" id="PTHR23112">
    <property type="entry name" value="G PROTEIN-COUPLED RECEPTOR 157-RELATED"/>
    <property type="match status" value="1"/>
</dbReference>
<name>A0A067MBK2_BOTB1</name>
<evidence type="ECO:0000256" key="2">
    <source>
        <dbReference type="ARBA" id="ARBA00022692"/>
    </source>
</evidence>
<protein>
    <submittedName>
        <fullName evidence="7">Uncharacterized protein</fullName>
    </submittedName>
</protein>
<evidence type="ECO:0000256" key="4">
    <source>
        <dbReference type="ARBA" id="ARBA00023136"/>
    </source>
</evidence>
<keyword evidence="8" id="KW-1185">Reference proteome</keyword>
<feature type="compositionally biased region" description="Polar residues" evidence="5">
    <location>
        <begin position="339"/>
        <end position="350"/>
    </location>
</feature>
<dbReference type="GO" id="GO:0007189">
    <property type="term" value="P:adenylate cyclase-activating G protein-coupled receptor signaling pathway"/>
    <property type="evidence" value="ECO:0007669"/>
    <property type="project" value="TreeGrafter"/>
</dbReference>
<evidence type="ECO:0000256" key="1">
    <source>
        <dbReference type="ARBA" id="ARBA00004141"/>
    </source>
</evidence>
<dbReference type="Proteomes" id="UP000027195">
    <property type="component" value="Unassembled WGS sequence"/>
</dbReference>
<dbReference type="PANTHER" id="PTHR23112:SF37">
    <property type="entry name" value="G PROTEIN-COUPLED RECEPTOR GPR1"/>
    <property type="match status" value="1"/>
</dbReference>
<keyword evidence="4 6" id="KW-0472">Membrane</keyword>
<dbReference type="OrthoDB" id="100006at2759"/>
<dbReference type="Gene3D" id="1.20.1070.10">
    <property type="entry name" value="Rhodopsin 7-helix transmembrane proteins"/>
    <property type="match status" value="1"/>
</dbReference>
<evidence type="ECO:0000256" key="6">
    <source>
        <dbReference type="SAM" id="Phobius"/>
    </source>
</evidence>
<dbReference type="AlphaFoldDB" id="A0A067MBK2"/>
<keyword evidence="2 6" id="KW-0812">Transmembrane</keyword>
<evidence type="ECO:0000256" key="5">
    <source>
        <dbReference type="SAM" id="MobiDB-lite"/>
    </source>
</evidence>
<evidence type="ECO:0000313" key="8">
    <source>
        <dbReference type="Proteomes" id="UP000027195"/>
    </source>
</evidence>
<reference evidence="8" key="1">
    <citation type="journal article" date="2014" name="Proc. Natl. Acad. Sci. U.S.A.">
        <title>Extensive sampling of basidiomycete genomes demonstrates inadequacy of the white-rot/brown-rot paradigm for wood decay fungi.</title>
        <authorList>
            <person name="Riley R."/>
            <person name="Salamov A.A."/>
            <person name="Brown D.W."/>
            <person name="Nagy L.G."/>
            <person name="Floudas D."/>
            <person name="Held B.W."/>
            <person name="Levasseur A."/>
            <person name="Lombard V."/>
            <person name="Morin E."/>
            <person name="Otillar R."/>
            <person name="Lindquist E.A."/>
            <person name="Sun H."/>
            <person name="LaButti K.M."/>
            <person name="Schmutz J."/>
            <person name="Jabbour D."/>
            <person name="Luo H."/>
            <person name="Baker S.E."/>
            <person name="Pisabarro A.G."/>
            <person name="Walton J.D."/>
            <person name="Blanchette R.A."/>
            <person name="Henrissat B."/>
            <person name="Martin F."/>
            <person name="Cullen D."/>
            <person name="Hibbett D.S."/>
            <person name="Grigoriev I.V."/>
        </authorList>
    </citation>
    <scope>NUCLEOTIDE SEQUENCE [LARGE SCALE GENOMIC DNA]</scope>
    <source>
        <strain evidence="8">FD-172 SS1</strain>
    </source>
</reference>
<dbReference type="GO" id="GO:0005886">
    <property type="term" value="C:plasma membrane"/>
    <property type="evidence" value="ECO:0007669"/>
    <property type="project" value="TreeGrafter"/>
</dbReference>